<dbReference type="GO" id="GO:0008745">
    <property type="term" value="F:N-acetylmuramoyl-L-alanine amidase activity"/>
    <property type="evidence" value="ECO:0007669"/>
    <property type="project" value="UniProtKB-EC"/>
</dbReference>
<organism evidence="5 6">
    <name type="scientific">Sphingomonas changbaiensis NBRC 104936</name>
    <dbReference type="NCBI Taxonomy" id="1219043"/>
    <lineage>
        <taxon>Bacteria</taxon>
        <taxon>Pseudomonadati</taxon>
        <taxon>Pseudomonadota</taxon>
        <taxon>Alphaproteobacteria</taxon>
        <taxon>Sphingomonadales</taxon>
        <taxon>Sphingomonadaceae</taxon>
        <taxon>Sphingomonas</taxon>
    </lineage>
</organism>
<protein>
    <recommendedName>
        <fullName evidence="2">N-acetylmuramoyl-L-alanine amidase</fullName>
        <ecNumber evidence="2">3.5.1.28</ecNumber>
    </recommendedName>
</protein>
<feature type="domain" description="MurNAc-LAA" evidence="4">
    <location>
        <begin position="124"/>
        <end position="279"/>
    </location>
</feature>
<dbReference type="AlphaFoldDB" id="A0A0E9MSS8"/>
<dbReference type="PANTHER" id="PTHR30404">
    <property type="entry name" value="N-ACETYLMURAMOYL-L-ALANINE AMIDASE"/>
    <property type="match status" value="1"/>
</dbReference>
<gene>
    <name evidence="5" type="ORF">SCH01S_52_00180</name>
</gene>
<evidence type="ECO:0000256" key="2">
    <source>
        <dbReference type="ARBA" id="ARBA00011901"/>
    </source>
</evidence>
<dbReference type="EC" id="3.5.1.28" evidence="2"/>
<comment type="caution">
    <text evidence="5">The sequence shown here is derived from an EMBL/GenBank/DDBJ whole genome shotgun (WGS) entry which is preliminary data.</text>
</comment>
<dbReference type="EMBL" id="BBWU01000052">
    <property type="protein sequence ID" value="GAO40837.1"/>
    <property type="molecule type" value="Genomic_DNA"/>
</dbReference>
<dbReference type="PANTHER" id="PTHR30404:SF0">
    <property type="entry name" value="N-ACETYLMURAMOYL-L-ALANINE AMIDASE AMIC"/>
    <property type="match status" value="1"/>
</dbReference>
<evidence type="ECO:0000256" key="1">
    <source>
        <dbReference type="ARBA" id="ARBA00001561"/>
    </source>
</evidence>
<dbReference type="InterPro" id="IPR050695">
    <property type="entry name" value="N-acetylmuramoyl_amidase_3"/>
</dbReference>
<name>A0A0E9MSS8_9SPHN</name>
<dbReference type="GO" id="GO:0009253">
    <property type="term" value="P:peptidoglycan catabolic process"/>
    <property type="evidence" value="ECO:0007669"/>
    <property type="project" value="InterPro"/>
</dbReference>
<proteinExistence type="predicted"/>
<evidence type="ECO:0000256" key="3">
    <source>
        <dbReference type="ARBA" id="ARBA00022801"/>
    </source>
</evidence>
<sequence length="289" mass="30392">MRVGTKLIARSLAGAALLLGLAGLAVMTPGLAASEGGTLTIPLDPPPPPPPMPGVAGPAGAPLVVIDAGHGGYDLGAKAATGEQEKDLTLAVARSVRDALARHGRVRVALTRSDDRFLALRERYEMARKLGASLFLSIHADSAGDDQEAHGATLYTLSEVASDAEAAALANRENKADIVRGVNLSGRPEAVTSILIDLAQRESLENAAAFTDQIHREAQSVLPFRRDFHRKAALVVLKAPDVPSVLLETGYITNDADRGLLSSQDGRARVGAAVARAIEIHFARRFAQR</sequence>
<comment type="catalytic activity">
    <reaction evidence="1">
        <text>Hydrolyzes the link between N-acetylmuramoyl residues and L-amino acid residues in certain cell-wall glycopeptides.</text>
        <dbReference type="EC" id="3.5.1.28"/>
    </reaction>
</comment>
<evidence type="ECO:0000313" key="5">
    <source>
        <dbReference type="EMBL" id="GAO40837.1"/>
    </source>
</evidence>
<evidence type="ECO:0000313" key="6">
    <source>
        <dbReference type="Proteomes" id="UP000033202"/>
    </source>
</evidence>
<dbReference type="Pfam" id="PF01520">
    <property type="entry name" value="Amidase_3"/>
    <property type="match status" value="1"/>
</dbReference>
<keyword evidence="3" id="KW-0378">Hydrolase</keyword>
<keyword evidence="6" id="KW-1185">Reference proteome</keyword>
<dbReference type="Gene3D" id="3.40.630.40">
    <property type="entry name" value="Zn-dependent exopeptidases"/>
    <property type="match status" value="1"/>
</dbReference>
<dbReference type="SMART" id="SM00646">
    <property type="entry name" value="Ami_3"/>
    <property type="match status" value="1"/>
</dbReference>
<evidence type="ECO:0000259" key="4">
    <source>
        <dbReference type="SMART" id="SM00646"/>
    </source>
</evidence>
<accession>A0A0E9MSS8</accession>
<dbReference type="SUPFAM" id="SSF53187">
    <property type="entry name" value="Zn-dependent exopeptidases"/>
    <property type="match status" value="1"/>
</dbReference>
<dbReference type="CDD" id="cd02696">
    <property type="entry name" value="MurNAc-LAA"/>
    <property type="match status" value="1"/>
</dbReference>
<dbReference type="STRING" id="1219043.SCH01S_52_00180"/>
<dbReference type="InterPro" id="IPR002508">
    <property type="entry name" value="MurNAc-LAA_cat"/>
</dbReference>
<dbReference type="GO" id="GO:0030288">
    <property type="term" value="C:outer membrane-bounded periplasmic space"/>
    <property type="evidence" value="ECO:0007669"/>
    <property type="project" value="TreeGrafter"/>
</dbReference>
<reference evidence="5 6" key="1">
    <citation type="submission" date="2015-04" db="EMBL/GenBank/DDBJ databases">
        <title>Whole genome shotgun sequence of Sphingomonas changbaiensis NBRC 104936.</title>
        <authorList>
            <person name="Katano-Makiyama Y."/>
            <person name="Hosoyama A."/>
            <person name="Hashimoto M."/>
            <person name="Noguchi M."/>
            <person name="Tsuchikane K."/>
            <person name="Ohji S."/>
            <person name="Yamazoe A."/>
            <person name="Ichikawa N."/>
            <person name="Kimura A."/>
            <person name="Fujita N."/>
        </authorList>
    </citation>
    <scope>NUCLEOTIDE SEQUENCE [LARGE SCALE GENOMIC DNA]</scope>
    <source>
        <strain evidence="5 6">NBRC 104936</strain>
    </source>
</reference>
<dbReference type="Proteomes" id="UP000033202">
    <property type="component" value="Unassembled WGS sequence"/>
</dbReference>